<reference evidence="10" key="2">
    <citation type="submission" date="2023-01" db="EMBL/GenBank/DDBJ databases">
        <authorList>
            <person name="Sun Q."/>
            <person name="Evtushenko L."/>
        </authorList>
    </citation>
    <scope>NUCLEOTIDE SEQUENCE</scope>
    <source>
        <strain evidence="10">VKM B-2347</strain>
    </source>
</reference>
<keyword evidence="2" id="KW-1003">Cell membrane</keyword>
<dbReference type="GO" id="GO:0005886">
    <property type="term" value="C:plasma membrane"/>
    <property type="evidence" value="ECO:0007669"/>
    <property type="project" value="UniProtKB-SubCell"/>
</dbReference>
<dbReference type="Pfam" id="PF13567">
    <property type="entry name" value="DUF4131"/>
    <property type="match status" value="1"/>
</dbReference>
<feature type="transmembrane region" description="Helical" evidence="7">
    <location>
        <begin position="343"/>
        <end position="361"/>
    </location>
</feature>
<gene>
    <name evidence="10" type="ORF">GCM10008179_31610</name>
</gene>
<evidence type="ECO:0000256" key="7">
    <source>
        <dbReference type="SAM" id="Phobius"/>
    </source>
</evidence>
<keyword evidence="11" id="KW-1185">Reference proteome</keyword>
<evidence type="ECO:0000256" key="2">
    <source>
        <dbReference type="ARBA" id="ARBA00022475"/>
    </source>
</evidence>
<dbReference type="InterPro" id="IPR004477">
    <property type="entry name" value="ComEC_N"/>
</dbReference>
<evidence type="ECO:0000256" key="6">
    <source>
        <dbReference type="SAM" id="MobiDB-lite"/>
    </source>
</evidence>
<dbReference type="PANTHER" id="PTHR30619">
    <property type="entry name" value="DNA INTERNALIZATION/COMPETENCE PROTEIN COMEC/REC2"/>
    <property type="match status" value="1"/>
</dbReference>
<feature type="transmembrane region" description="Helical" evidence="7">
    <location>
        <begin position="318"/>
        <end position="336"/>
    </location>
</feature>
<evidence type="ECO:0000313" key="11">
    <source>
        <dbReference type="Proteomes" id="UP001143372"/>
    </source>
</evidence>
<feature type="compositionally biased region" description="Acidic residues" evidence="6">
    <location>
        <begin position="741"/>
        <end position="752"/>
    </location>
</feature>
<dbReference type="InterPro" id="IPR052159">
    <property type="entry name" value="Competence_DNA_uptake"/>
</dbReference>
<keyword evidence="5 7" id="KW-0472">Membrane</keyword>
<protein>
    <submittedName>
        <fullName evidence="10">Competence protein ComEC</fullName>
    </submittedName>
</protein>
<proteinExistence type="predicted"/>
<feature type="transmembrane region" description="Helical" evidence="7">
    <location>
        <begin position="466"/>
        <end position="486"/>
    </location>
</feature>
<comment type="subcellular location">
    <subcellularLocation>
        <location evidence="1">Cell membrane</location>
        <topology evidence="1">Multi-pass membrane protein</topology>
    </subcellularLocation>
</comment>
<feature type="domain" description="DUF4131" evidence="9">
    <location>
        <begin position="58"/>
        <end position="209"/>
    </location>
</feature>
<evidence type="ECO:0000256" key="3">
    <source>
        <dbReference type="ARBA" id="ARBA00022692"/>
    </source>
</evidence>
<sequence>MPDDARVADGGAGSWTALVFGWLSARLAEEAEAGRFALWLPVAFGVGVATYFAASREPALWAATALAIGAGALSLLARRRFIVAWLALALLFGAAGFLSGKLATIRMGSPALAAPLRAEAVGRVVTIEPRARGWRRVTIDLERLGSLPVERRPAKARITIGFKPPITVGDRISLAAYWRPPEGPVRPGGYDFARVAFFQGVGATGLGASDIKAHGPDVDMGLRASMSAALERLRASLTERITTAIGGPEGAVAAALVTGVQGPIPQDVQDDLRGAGLSHILSISGLHMALVAGTMFWLARALLALSSRAALNWPVKQIAAAVALAGATFYLALSGAEVATQRSYVMIAIAFLAVMINRPALAPRNFALAALIVLALTPEAMLGPSFQMSFAAVAGLVAWFETRRDREPAPPPPNAVARVRRKIATAVTLALMTTLVAGLATAPFAAYHFHRVTPYAIAGNALAEPIMALVVMPSVLGGLLFAPLGLDGIFWRAMGGGLRAVLAISHTVASWPGSERNVTAFGETSLALFALGIAWLCLWRTKLRWAALPALAAALGLAAWPSRPDVVIDPSGRFAAVRSPTGELALLGAGQPGGSFAAKVWFAADAAEPPVKGALSDVRCDAYGCTAPLIGGGIVALSWDARALEEDCKRAVLVVTRLDPPEACSETTAVVGRRALAATGALSLSRDGPSFSATAARDPGGLRPWTGPPNAIAPPEQALRLTFSPRLRQASADAQQPVDPTDPDDEPGVEDQ</sequence>
<evidence type="ECO:0000256" key="4">
    <source>
        <dbReference type="ARBA" id="ARBA00022989"/>
    </source>
</evidence>
<accession>A0A9W6MWZ3</accession>
<feature type="region of interest" description="Disordered" evidence="6">
    <location>
        <begin position="686"/>
        <end position="752"/>
    </location>
</feature>
<dbReference type="NCBIfam" id="TIGR00360">
    <property type="entry name" value="ComEC_N-term"/>
    <property type="match status" value="1"/>
</dbReference>
<dbReference type="Proteomes" id="UP001143372">
    <property type="component" value="Unassembled WGS sequence"/>
</dbReference>
<evidence type="ECO:0000256" key="1">
    <source>
        <dbReference type="ARBA" id="ARBA00004651"/>
    </source>
</evidence>
<evidence type="ECO:0000256" key="5">
    <source>
        <dbReference type="ARBA" id="ARBA00023136"/>
    </source>
</evidence>
<dbReference type="AlphaFoldDB" id="A0A9W6MWZ3"/>
<feature type="transmembrane region" description="Helical" evidence="7">
    <location>
        <begin position="518"/>
        <end position="538"/>
    </location>
</feature>
<organism evidence="10 11">
    <name type="scientific">Hansschlegelia plantiphila</name>
    <dbReference type="NCBI Taxonomy" id="374655"/>
    <lineage>
        <taxon>Bacteria</taxon>
        <taxon>Pseudomonadati</taxon>
        <taxon>Pseudomonadota</taxon>
        <taxon>Alphaproteobacteria</taxon>
        <taxon>Hyphomicrobiales</taxon>
        <taxon>Methylopilaceae</taxon>
        <taxon>Hansschlegelia</taxon>
    </lineage>
</organism>
<dbReference type="PANTHER" id="PTHR30619:SF1">
    <property type="entry name" value="RECOMBINATION PROTEIN 2"/>
    <property type="match status" value="1"/>
</dbReference>
<feature type="transmembrane region" description="Helical" evidence="7">
    <location>
        <begin position="280"/>
        <end position="298"/>
    </location>
</feature>
<name>A0A9W6MWZ3_9HYPH</name>
<feature type="transmembrane region" description="Helical" evidence="7">
    <location>
        <begin position="423"/>
        <end position="446"/>
    </location>
</feature>
<reference evidence="10" key="1">
    <citation type="journal article" date="2014" name="Int. J. Syst. Evol. Microbiol.">
        <title>Complete genome sequence of Corynebacterium casei LMG S-19264T (=DSM 44701T), isolated from a smear-ripened cheese.</title>
        <authorList>
            <consortium name="US DOE Joint Genome Institute (JGI-PGF)"/>
            <person name="Walter F."/>
            <person name="Albersmeier A."/>
            <person name="Kalinowski J."/>
            <person name="Ruckert C."/>
        </authorList>
    </citation>
    <scope>NUCLEOTIDE SEQUENCE</scope>
    <source>
        <strain evidence="10">VKM B-2347</strain>
    </source>
</reference>
<evidence type="ECO:0000313" key="10">
    <source>
        <dbReference type="EMBL" id="GLK69523.1"/>
    </source>
</evidence>
<feature type="transmembrane region" description="Helical" evidence="7">
    <location>
        <begin position="36"/>
        <end position="54"/>
    </location>
</feature>
<feature type="domain" description="ComEC/Rec2-related protein" evidence="8">
    <location>
        <begin position="256"/>
        <end position="541"/>
    </location>
</feature>
<comment type="caution">
    <text evidence="10">The sequence shown here is derived from an EMBL/GenBank/DDBJ whole genome shotgun (WGS) entry which is preliminary data.</text>
</comment>
<feature type="transmembrane region" description="Helical" evidence="7">
    <location>
        <begin position="59"/>
        <end position="76"/>
    </location>
</feature>
<dbReference type="EMBL" id="BSFI01000022">
    <property type="protein sequence ID" value="GLK69523.1"/>
    <property type="molecule type" value="Genomic_DNA"/>
</dbReference>
<evidence type="ECO:0000259" key="8">
    <source>
        <dbReference type="Pfam" id="PF03772"/>
    </source>
</evidence>
<evidence type="ECO:0000259" key="9">
    <source>
        <dbReference type="Pfam" id="PF13567"/>
    </source>
</evidence>
<dbReference type="Pfam" id="PF03772">
    <property type="entry name" value="Competence"/>
    <property type="match status" value="1"/>
</dbReference>
<keyword evidence="3 7" id="KW-0812">Transmembrane</keyword>
<feature type="transmembrane region" description="Helical" evidence="7">
    <location>
        <begin position="82"/>
        <end position="100"/>
    </location>
</feature>
<feature type="transmembrane region" description="Helical" evidence="7">
    <location>
        <begin position="493"/>
        <end position="512"/>
    </location>
</feature>
<keyword evidence="4 7" id="KW-1133">Transmembrane helix</keyword>
<dbReference type="InterPro" id="IPR025405">
    <property type="entry name" value="DUF4131"/>
</dbReference>